<organism evidence="2 3">
    <name type="scientific">Legionella jamestowniensis</name>
    <dbReference type="NCBI Taxonomy" id="455"/>
    <lineage>
        <taxon>Bacteria</taxon>
        <taxon>Pseudomonadati</taxon>
        <taxon>Pseudomonadota</taxon>
        <taxon>Gammaproteobacteria</taxon>
        <taxon>Legionellales</taxon>
        <taxon>Legionellaceae</taxon>
        <taxon>Legionella</taxon>
    </lineage>
</organism>
<dbReference type="EMBL" id="LNYG01000013">
    <property type="protein sequence ID" value="KTD08575.1"/>
    <property type="molecule type" value="Genomic_DNA"/>
</dbReference>
<reference evidence="2 3" key="1">
    <citation type="submission" date="2015-11" db="EMBL/GenBank/DDBJ databases">
        <title>Genomic analysis of 38 Legionella species identifies large and diverse effector repertoires.</title>
        <authorList>
            <person name="Burstein D."/>
            <person name="Amaro F."/>
            <person name="Zusman T."/>
            <person name="Lifshitz Z."/>
            <person name="Cohen O."/>
            <person name="Gilbert J.A."/>
            <person name="Pupko T."/>
            <person name="Shuman H.A."/>
            <person name="Segal G."/>
        </authorList>
    </citation>
    <scope>NUCLEOTIDE SEQUENCE [LARGE SCALE GENOMIC DNA]</scope>
    <source>
        <strain evidence="2 3">JA-26-G1-E2</strain>
    </source>
</reference>
<feature type="compositionally biased region" description="Basic and acidic residues" evidence="1">
    <location>
        <begin position="1349"/>
        <end position="1372"/>
    </location>
</feature>
<dbReference type="OrthoDB" id="5653987at2"/>
<dbReference type="Proteomes" id="UP000054715">
    <property type="component" value="Unassembled WGS sequence"/>
</dbReference>
<name>A0A0W0ULD1_9GAMM</name>
<protein>
    <submittedName>
        <fullName evidence="2">Interaptin</fullName>
    </submittedName>
</protein>
<dbReference type="RefSeq" id="WP_058450584.1">
    <property type="nucleotide sequence ID" value="NZ_CAAAJF010000001.1"/>
</dbReference>
<dbReference type="PATRIC" id="fig|455.5.peg.2911"/>
<evidence type="ECO:0000313" key="3">
    <source>
        <dbReference type="Proteomes" id="UP000054715"/>
    </source>
</evidence>
<feature type="region of interest" description="Disordered" evidence="1">
    <location>
        <begin position="1336"/>
        <end position="1381"/>
    </location>
</feature>
<comment type="caution">
    <text evidence="2">The sequence shown here is derived from an EMBL/GenBank/DDBJ whole genome shotgun (WGS) entry which is preliminary data.</text>
</comment>
<evidence type="ECO:0000313" key="2">
    <source>
        <dbReference type="EMBL" id="KTD08575.1"/>
    </source>
</evidence>
<accession>A0A0W0ULD1</accession>
<evidence type="ECO:0000256" key="1">
    <source>
        <dbReference type="SAM" id="MobiDB-lite"/>
    </source>
</evidence>
<gene>
    <name evidence="2" type="ORF">Ljam_2770</name>
</gene>
<sequence length="1381" mass="152263">MPLNAQLLSALNDKKLAKNPKALAALNAILKVDPAQPDAFRTAILAHQNVWNGLGMPAFNATGQNNDDNFLDSNPATNFPALFKAAALQRMKLGLATLNEPGFSTIIEGTKSDIRGRLVGNDGQIQLARPTEKIHGWQGNGANILDDAAMGEIQLEAQRLLLSRKISVTTDKNLIDNLLNAGDDPSFRAAAVALGVPAPTAQHMNHGQLRDLIKVEAAKKGYELDLAQAPLVDLNNAYANLRKNNVQFKADVVPAPYAREITTDEDINWVREIYGKKYLEQYYSTHTDLAELNAIASQPDVNASKALLKVDNTDNPYLDAAVTAKNLPSLRQVAAVQALSLKISALDDLNTLNAITKLTRAQDIKRLLATSDVLGYKNEHNFQEAFIDDASVKQIVAAASVRQTLLKTNDYNKLQTLLLDTNPNFADVWKTFTGATDVSNEVKNYFKNPDNVERVKKQALEAFVKLRVKSDDASVTNAIVSITAKPTKKKALIQGVNTLLGKTPSPTDSLLDNDENFRHKLRAYAAIEATLRVTKEINLTGGNLAAFKGQINNLNIQRPTAPGVAGAAPNLNGNDLRALDVANLIQVLPVKEREEFRGRLVENLINNHPPLASAQEKQNFKNLIEAKDFVQFKQALNALGITSNDWVTKESMVAVQTAASKKLIAANFANYSVFAKHDALLKVVENLPVAKQKGIVENPDVIRSLMDARTPDQIKLVVGNDVKVENNLLNNLAEENNHHANAAKIVNAEVAKLVGDLKTPPAFPLDENKVNAINARLMANPPPLNTDFAGTINGIAADLGMHDGSLNGSFNPRTVRIKSQETHNQHLLAEFNKSSIGFNFDSGQISEARKAVVGLMMSLTKQSQFPQLAPGTQNQFNDLYKDFKDSSSAAEFIDKLSKNAQLAGVFNEEDLKKQITPEVFNAAKANVDKKALLHYNERFLTGRLQELKNERKPLEDLHKEITSSDKKIHKQLKQLSETRAIEWLNPGFQSSARQNAREMLETYKELDQVCETTVRFYEKEIALLNKQLRALPKDEELPTAPGERWRKTKIAAYRAELNKQLQATETELERYLGVQRLLRGNPDALDGTNPLVKQGILKTLEAARKGEDIKFLSFESTYTDHPAEQKRSLLGNTGQQPPSVVVSGQIAGGGKSFVNVEPIPKGHLRNHVITVDNAGVEVVGRILEERGADNVETTKDGKVKYSPNYKITLAELPQGPQNQLARNQIYMAMAMTALKNGPPTKPIYINKANAETTKGIYMALMVIAHNDPNMKFDPKLIKVNTAVFDPSQHEHWGIKGKSIIYNPEYKALVKAYQPNLDAMKDLSKTMLGKETMEAKKTTDSAAKAATQHYRQDIYKEREKRTKDAIDKAEKDVSTLGNVKGP</sequence>
<proteinExistence type="predicted"/>